<feature type="transmembrane region" description="Helical" evidence="4">
    <location>
        <begin position="90"/>
        <end position="114"/>
    </location>
</feature>
<dbReference type="PROSITE" id="PS00233">
    <property type="entry name" value="CHIT_BIND_RR_1"/>
    <property type="match status" value="2"/>
</dbReference>
<feature type="compositionally biased region" description="Polar residues" evidence="3">
    <location>
        <begin position="639"/>
        <end position="658"/>
    </location>
</feature>
<proteinExistence type="predicted"/>
<dbReference type="Proteomes" id="UP000669903">
    <property type="component" value="Unassembled WGS sequence"/>
</dbReference>
<evidence type="ECO:0000256" key="4">
    <source>
        <dbReference type="SAM" id="Phobius"/>
    </source>
</evidence>
<comment type="caution">
    <text evidence="5">The sequence shown here is derived from an EMBL/GenBank/DDBJ whole genome shotgun (WGS) entry which is preliminary data.</text>
</comment>
<evidence type="ECO:0000313" key="6">
    <source>
        <dbReference type="Proteomes" id="UP000669903"/>
    </source>
</evidence>
<evidence type="ECO:0000313" key="5">
    <source>
        <dbReference type="EMBL" id="KAG5343742.1"/>
    </source>
</evidence>
<dbReference type="InterPro" id="IPR050468">
    <property type="entry name" value="Cuticle_Struct_Prot"/>
</dbReference>
<feature type="non-terminal residue" evidence="5">
    <location>
        <position position="780"/>
    </location>
</feature>
<dbReference type="EMBL" id="JAANIC010002948">
    <property type="protein sequence ID" value="KAG5343742.1"/>
    <property type="molecule type" value="Genomic_DNA"/>
</dbReference>
<accession>A0A836G5R3</accession>
<feature type="region of interest" description="Disordered" evidence="3">
    <location>
        <begin position="631"/>
        <end position="658"/>
    </location>
</feature>
<evidence type="ECO:0000256" key="1">
    <source>
        <dbReference type="ARBA" id="ARBA00022460"/>
    </source>
</evidence>
<dbReference type="Pfam" id="PF00379">
    <property type="entry name" value="Chitin_bind_4"/>
    <property type="match status" value="3"/>
</dbReference>
<dbReference type="PANTHER" id="PTHR10380">
    <property type="entry name" value="CUTICLE PROTEIN"/>
    <property type="match status" value="1"/>
</dbReference>
<dbReference type="GO" id="GO:0008010">
    <property type="term" value="F:structural constituent of chitin-based larval cuticle"/>
    <property type="evidence" value="ECO:0007669"/>
    <property type="project" value="TreeGrafter"/>
</dbReference>
<dbReference type="PROSITE" id="PS51155">
    <property type="entry name" value="CHIT_BIND_RR_2"/>
    <property type="match status" value="3"/>
</dbReference>
<feature type="region of interest" description="Disordered" evidence="3">
    <location>
        <begin position="212"/>
        <end position="280"/>
    </location>
</feature>
<sequence length="780" mass="85052">MRTILPCQRQHDGFIEILESTDVIRDRRILSRQADPPCPSAVPQVPGSKTTLMARATYISQNQIVSKVHSPDSPSASKEVGRDTPSTMQALIPVFAILGVTAGAQLTLLPYAYLADPLPVYHQSQDTRAGIHAYSYAGGPSAKEEVRDLDGVTRGSYSYVDAHGILQSVFYVADEGGFRVAATNLPTDGNLQLETSKVLLARYAHPQELVKAATEEEKGHLVSRRKRSLEASTGQDHQTENPSSQGDQADRDSAAIASPKSSHELPAPEEKSDKGRVNRDAAGPIVAPVYGLLDSVLIPRLTGAATSHQSRVDVHNNIRLKAVQPIKTIGVLSEPAETVILPSQVPLATSHQSRVQVHNNLGVEVPEKLVNVETIEVQPQIAETAAVKLEPLSLVSDFSDYNENRIQLHRNLGLEGSNRKDAVKIDAAQLAIVETPIAAVHALQTILCSFVIGRSIASPLANVWLSPIPALSPLRQYHLQDGSGSYQYSFTGPHHAKTETTLNGVTQGGYSYIDANGVLQTVSYTADDKNGFRVSASNLPQPPRDELQTIQDTPEVAAAKKNHLEELQKSHQTNWQDQNLLSYKILPSYFSFAQIQPDDNSKAELNLKTREIETTNNPFLLSKSEAERINVPKPDPSLSKVSLTSSGPTIASSLPTTTSLRENTLLKEDERTSNQNALHLGKLLPLSNIQKRVALPASYVLPVLPYRFLHSSLHHTQDSLGQYDYSYTGDSSAKTESRSLDGTTRGAYSYIDPNGILQQVHYIADHNGFRVMATNLPEAK</sequence>
<feature type="compositionally biased region" description="Polar residues" evidence="3">
    <location>
        <begin position="230"/>
        <end position="247"/>
    </location>
</feature>
<dbReference type="PANTHER" id="PTHR10380:SF196">
    <property type="entry name" value="CUTICULAR PROTEIN 72EA"/>
    <property type="match status" value="1"/>
</dbReference>
<keyword evidence="1 2" id="KW-0193">Cuticle</keyword>
<dbReference type="InterPro" id="IPR031311">
    <property type="entry name" value="CHIT_BIND_RR_consensus"/>
</dbReference>
<keyword evidence="4" id="KW-0812">Transmembrane</keyword>
<name>A0A836G5R3_9HYME</name>
<reference evidence="5" key="1">
    <citation type="submission" date="2020-03" db="EMBL/GenBank/DDBJ databases">
        <title>Relaxed selection underlies rapid genomic changes in the transitions from sociality to social parasitism in ants.</title>
        <authorList>
            <person name="Bi X."/>
        </authorList>
    </citation>
    <scope>NUCLEOTIDE SEQUENCE</scope>
    <source>
        <strain evidence="5">BGI-DK2014a</strain>
        <tissue evidence="5">Whole body</tissue>
    </source>
</reference>
<gene>
    <name evidence="5" type="primary">Cuo6_1</name>
    <name evidence="5" type="ORF">G6Z76_0007342</name>
</gene>
<evidence type="ECO:0000256" key="3">
    <source>
        <dbReference type="SAM" id="MobiDB-lite"/>
    </source>
</evidence>
<dbReference type="AlphaFoldDB" id="A0A836G5R3"/>
<dbReference type="GO" id="GO:0062129">
    <property type="term" value="C:chitin-based extracellular matrix"/>
    <property type="evidence" value="ECO:0007669"/>
    <property type="project" value="TreeGrafter"/>
</dbReference>
<organism evidence="5 6">
    <name type="scientific">Acromyrmex charruanus</name>
    <dbReference type="NCBI Taxonomy" id="2715315"/>
    <lineage>
        <taxon>Eukaryota</taxon>
        <taxon>Metazoa</taxon>
        <taxon>Ecdysozoa</taxon>
        <taxon>Arthropoda</taxon>
        <taxon>Hexapoda</taxon>
        <taxon>Insecta</taxon>
        <taxon>Pterygota</taxon>
        <taxon>Neoptera</taxon>
        <taxon>Endopterygota</taxon>
        <taxon>Hymenoptera</taxon>
        <taxon>Apocrita</taxon>
        <taxon>Aculeata</taxon>
        <taxon>Formicoidea</taxon>
        <taxon>Formicidae</taxon>
        <taxon>Myrmicinae</taxon>
        <taxon>Acromyrmex</taxon>
    </lineage>
</organism>
<evidence type="ECO:0000256" key="2">
    <source>
        <dbReference type="PROSITE-ProRule" id="PRU00497"/>
    </source>
</evidence>
<feature type="non-terminal residue" evidence="5">
    <location>
        <position position="1"/>
    </location>
</feature>
<keyword evidence="6" id="KW-1185">Reference proteome</keyword>
<keyword evidence="4" id="KW-1133">Transmembrane helix</keyword>
<protein>
    <submittedName>
        <fullName evidence="5">CUO6 protein</fullName>
    </submittedName>
</protein>
<feature type="compositionally biased region" description="Basic and acidic residues" evidence="3">
    <location>
        <begin position="261"/>
        <end position="279"/>
    </location>
</feature>
<dbReference type="InterPro" id="IPR000618">
    <property type="entry name" value="Insect_cuticle"/>
</dbReference>
<keyword evidence="4" id="KW-0472">Membrane</keyword>